<dbReference type="InterPro" id="IPR016947">
    <property type="entry name" value="UCP030140"/>
</dbReference>
<evidence type="ECO:0008006" key="3">
    <source>
        <dbReference type="Google" id="ProtNLM"/>
    </source>
</evidence>
<dbReference type="AlphaFoldDB" id="W4Q4U3"/>
<dbReference type="Proteomes" id="UP000018890">
    <property type="component" value="Unassembled WGS sequence"/>
</dbReference>
<name>W4Q4U3_9BACI</name>
<dbReference type="RefSeq" id="WP_034747544.1">
    <property type="nucleotide sequence ID" value="NZ_BAUT01000037.1"/>
</dbReference>
<comment type="caution">
    <text evidence="1">The sequence shown here is derived from an EMBL/GenBank/DDBJ whole genome shotgun (WGS) entry which is preliminary data.</text>
</comment>
<accession>W4Q4U3</accession>
<organism evidence="1 2">
    <name type="scientific">Halalkalibacter wakoensis JCM 9140</name>
    <dbReference type="NCBI Taxonomy" id="1236970"/>
    <lineage>
        <taxon>Bacteria</taxon>
        <taxon>Bacillati</taxon>
        <taxon>Bacillota</taxon>
        <taxon>Bacilli</taxon>
        <taxon>Bacillales</taxon>
        <taxon>Bacillaceae</taxon>
        <taxon>Halalkalibacter</taxon>
    </lineage>
</organism>
<dbReference type="SUPFAM" id="SSF101386">
    <property type="entry name" value="all-alpha NTP pyrophosphatases"/>
    <property type="match status" value="1"/>
</dbReference>
<keyword evidence="2" id="KW-1185">Reference proteome</keyword>
<dbReference type="EMBL" id="BAUT01000037">
    <property type="protein sequence ID" value="GAE27007.1"/>
    <property type="molecule type" value="Genomic_DNA"/>
</dbReference>
<protein>
    <recommendedName>
        <fullName evidence="3">Dimeric dUTPase</fullName>
    </recommendedName>
</protein>
<dbReference type="OrthoDB" id="5506143at2"/>
<dbReference type="STRING" id="1236970.JCM9140_3117"/>
<sequence length="166" mass="19831">MNLRMLFNKQRGLDTEIIVNKELEASKLFVGKIVALIVELSEAVNEWRAFKFWSNDQIPRKDELLEEIADCLSFILSLGIEMEYEKKAIQFITVNINDFDVDIKRNILTILQHVLYFERNRSVSDYLYMFQSFVDLVHEWGFTWEEVVQAYEKKNRINHLRQVEGY</sequence>
<evidence type="ECO:0000313" key="2">
    <source>
        <dbReference type="Proteomes" id="UP000018890"/>
    </source>
</evidence>
<evidence type="ECO:0000313" key="1">
    <source>
        <dbReference type="EMBL" id="GAE27007.1"/>
    </source>
</evidence>
<dbReference type="Pfam" id="PF08761">
    <property type="entry name" value="dUTPase_2"/>
    <property type="match status" value="1"/>
</dbReference>
<dbReference type="InterPro" id="IPR014871">
    <property type="entry name" value="dUTPase/dCTP_pyrophosphatase"/>
</dbReference>
<gene>
    <name evidence="1" type="ORF">JCM9140_3117</name>
</gene>
<reference evidence="1" key="1">
    <citation type="journal article" date="2014" name="Genome Announc.">
        <title>Draft Genome Sequences of Three Alkaliphilic Bacillus Strains, Bacillus wakoensis JCM 9140T, Bacillus akibai JCM 9157T, and Bacillus hemicellulosilyticus JCM 9152T.</title>
        <authorList>
            <person name="Yuki M."/>
            <person name="Oshima K."/>
            <person name="Suda W."/>
            <person name="Oshida Y."/>
            <person name="Kitamura K."/>
            <person name="Iida T."/>
            <person name="Hattori M."/>
            <person name="Ohkuma M."/>
        </authorList>
    </citation>
    <scope>NUCLEOTIDE SEQUENCE [LARGE SCALE GENOMIC DNA]</scope>
    <source>
        <strain evidence="1">JCM 9140</strain>
    </source>
</reference>
<dbReference type="CDD" id="cd11527">
    <property type="entry name" value="NTP-PPase_dUTPase"/>
    <property type="match status" value="1"/>
</dbReference>
<dbReference type="Gene3D" id="1.10.4010.10">
    <property type="entry name" value="Type II deoxyuridine triphosphatase"/>
    <property type="match status" value="1"/>
</dbReference>
<proteinExistence type="predicted"/>
<dbReference type="PIRSF" id="PIRSF030140">
    <property type="entry name" value="UCP030140"/>
    <property type="match status" value="1"/>
</dbReference>